<feature type="non-terminal residue" evidence="1">
    <location>
        <position position="153"/>
    </location>
</feature>
<dbReference type="Proteomes" id="UP001642360">
    <property type="component" value="Unassembled WGS sequence"/>
</dbReference>
<proteinExistence type="predicted"/>
<dbReference type="AlphaFoldDB" id="A0ABC8U668"/>
<dbReference type="EMBL" id="CAUOFW020006847">
    <property type="protein sequence ID" value="CAK9176563.1"/>
    <property type="molecule type" value="Genomic_DNA"/>
</dbReference>
<sequence length="153" mass="17913">MGLGAACKLFLGIQLQVTVEWIDFEGWIRNQDFSAFRWKYFAGLGKRIIQFWLPDLQLLQRSPKILQNFSYQGLPSLAHDNRLFRIELFSLETKRGLNNANELSRPKTGRSNNMRVYQIGTRKNLVFAWIIERIMMSAQTTNGKTGIVWWNQE</sequence>
<evidence type="ECO:0000313" key="2">
    <source>
        <dbReference type="Proteomes" id="UP001642360"/>
    </source>
</evidence>
<gene>
    <name evidence="1" type="ORF">ILEXP_LOCUS46419</name>
</gene>
<accession>A0ABC8U668</accession>
<organism evidence="1 2">
    <name type="scientific">Ilex paraguariensis</name>
    <name type="common">yerba mate</name>
    <dbReference type="NCBI Taxonomy" id="185542"/>
    <lineage>
        <taxon>Eukaryota</taxon>
        <taxon>Viridiplantae</taxon>
        <taxon>Streptophyta</taxon>
        <taxon>Embryophyta</taxon>
        <taxon>Tracheophyta</taxon>
        <taxon>Spermatophyta</taxon>
        <taxon>Magnoliopsida</taxon>
        <taxon>eudicotyledons</taxon>
        <taxon>Gunneridae</taxon>
        <taxon>Pentapetalae</taxon>
        <taxon>asterids</taxon>
        <taxon>campanulids</taxon>
        <taxon>Aquifoliales</taxon>
        <taxon>Aquifoliaceae</taxon>
        <taxon>Ilex</taxon>
    </lineage>
</organism>
<keyword evidence="2" id="KW-1185">Reference proteome</keyword>
<reference evidence="1 2" key="1">
    <citation type="submission" date="2024-02" db="EMBL/GenBank/DDBJ databases">
        <authorList>
            <person name="Vignale AGUSTIN F."/>
            <person name="Sosa J E."/>
            <person name="Modenutti C."/>
        </authorList>
    </citation>
    <scope>NUCLEOTIDE SEQUENCE [LARGE SCALE GENOMIC DNA]</scope>
</reference>
<protein>
    <submittedName>
        <fullName evidence="1">Uncharacterized protein</fullName>
    </submittedName>
</protein>
<evidence type="ECO:0000313" key="1">
    <source>
        <dbReference type="EMBL" id="CAK9176563.1"/>
    </source>
</evidence>
<name>A0ABC8U668_9AQUA</name>
<comment type="caution">
    <text evidence="1">The sequence shown here is derived from an EMBL/GenBank/DDBJ whole genome shotgun (WGS) entry which is preliminary data.</text>
</comment>